<keyword evidence="6" id="KW-0133">Cell shape</keyword>
<feature type="transmembrane region" description="Helical" evidence="11">
    <location>
        <begin position="45"/>
        <end position="63"/>
    </location>
</feature>
<dbReference type="PANTHER" id="PTHR30474:SF1">
    <property type="entry name" value="PEPTIDOGLYCAN GLYCOSYLTRANSFERASE MRDB"/>
    <property type="match status" value="1"/>
</dbReference>
<keyword evidence="4" id="KW-0808">Transferase</keyword>
<evidence type="ECO:0000256" key="9">
    <source>
        <dbReference type="ARBA" id="ARBA00023136"/>
    </source>
</evidence>
<dbReference type="GO" id="GO:0005886">
    <property type="term" value="C:plasma membrane"/>
    <property type="evidence" value="ECO:0007669"/>
    <property type="project" value="TreeGrafter"/>
</dbReference>
<dbReference type="STRING" id="1552123.EP57_12780"/>
<keyword evidence="14" id="KW-1185">Reference proteome</keyword>
<keyword evidence="8 11" id="KW-1133">Transmembrane helix</keyword>
<keyword evidence="10" id="KW-0961">Cell wall biogenesis/degradation</keyword>
<reference evidence="13 15" key="2">
    <citation type="submission" date="2020-03" db="EMBL/GenBank/DDBJ databases">
        <title>Soil Listeria distribution.</title>
        <authorList>
            <person name="Liao J."/>
            <person name="Wiedmann M."/>
        </authorList>
    </citation>
    <scope>NUCLEOTIDE SEQUENCE [LARGE SCALE GENOMIC DNA]</scope>
    <source>
        <strain evidence="13 15">FSL L7-1427</strain>
    </source>
</reference>
<keyword evidence="7" id="KW-0573">Peptidoglycan synthesis</keyword>
<dbReference type="GO" id="GO:0015648">
    <property type="term" value="F:lipid-linked peptidoglycan transporter activity"/>
    <property type="evidence" value="ECO:0007669"/>
    <property type="project" value="TreeGrafter"/>
</dbReference>
<dbReference type="AlphaFoldDB" id="A0A099W699"/>
<feature type="transmembrane region" description="Helical" evidence="11">
    <location>
        <begin position="75"/>
        <end position="95"/>
    </location>
</feature>
<dbReference type="eggNOG" id="COG0772">
    <property type="taxonomic scope" value="Bacteria"/>
</dbReference>
<evidence type="ECO:0000256" key="3">
    <source>
        <dbReference type="ARBA" id="ARBA00022676"/>
    </source>
</evidence>
<protein>
    <submittedName>
        <fullName evidence="12">Cell cycle protein</fullName>
    </submittedName>
    <submittedName>
        <fullName evidence="13">Rod shape-determining protein RodA</fullName>
    </submittedName>
</protein>
<feature type="transmembrane region" description="Helical" evidence="11">
    <location>
        <begin position="314"/>
        <end position="333"/>
    </location>
</feature>
<dbReference type="GO" id="GO:0051301">
    <property type="term" value="P:cell division"/>
    <property type="evidence" value="ECO:0007669"/>
    <property type="project" value="InterPro"/>
</dbReference>
<organism evidence="12 14">
    <name type="scientific">Listeria booriae</name>
    <dbReference type="NCBI Taxonomy" id="1552123"/>
    <lineage>
        <taxon>Bacteria</taxon>
        <taxon>Bacillati</taxon>
        <taxon>Bacillota</taxon>
        <taxon>Bacilli</taxon>
        <taxon>Bacillales</taxon>
        <taxon>Listeriaceae</taxon>
        <taxon>Listeria</taxon>
    </lineage>
</organism>
<comment type="caution">
    <text evidence="12">The sequence shown here is derived from an EMBL/GenBank/DDBJ whole genome shotgun (WGS) entry which is preliminary data.</text>
</comment>
<dbReference type="InterPro" id="IPR011923">
    <property type="entry name" value="RodA/MrdB"/>
</dbReference>
<feature type="transmembrane region" description="Helical" evidence="11">
    <location>
        <begin position="12"/>
        <end position="33"/>
    </location>
</feature>
<feature type="transmembrane region" description="Helical" evidence="11">
    <location>
        <begin position="194"/>
        <end position="212"/>
    </location>
</feature>
<evidence type="ECO:0000313" key="14">
    <source>
        <dbReference type="Proteomes" id="UP000029844"/>
    </source>
</evidence>
<dbReference type="EMBL" id="JAARRU010000003">
    <property type="protein sequence ID" value="MBC1565843.1"/>
    <property type="molecule type" value="Genomic_DNA"/>
</dbReference>
<accession>A0A099W699</accession>
<dbReference type="GeneID" id="58718224"/>
<name>A0A099W699_9LIST</name>
<dbReference type="PANTHER" id="PTHR30474">
    <property type="entry name" value="CELL CYCLE PROTEIN"/>
    <property type="match status" value="1"/>
</dbReference>
<evidence type="ECO:0000256" key="6">
    <source>
        <dbReference type="ARBA" id="ARBA00022960"/>
    </source>
</evidence>
<dbReference type="GO" id="GO:0032153">
    <property type="term" value="C:cell division site"/>
    <property type="evidence" value="ECO:0007669"/>
    <property type="project" value="TreeGrafter"/>
</dbReference>
<evidence type="ECO:0000256" key="8">
    <source>
        <dbReference type="ARBA" id="ARBA00022989"/>
    </source>
</evidence>
<dbReference type="Proteomes" id="UP000029844">
    <property type="component" value="Unassembled WGS sequence"/>
</dbReference>
<dbReference type="GO" id="GO:0071555">
    <property type="term" value="P:cell wall organization"/>
    <property type="evidence" value="ECO:0007669"/>
    <property type="project" value="UniProtKB-KW"/>
</dbReference>
<dbReference type="InterPro" id="IPR018365">
    <property type="entry name" value="Cell_cycle_FtsW-rel_CS"/>
</dbReference>
<dbReference type="NCBIfam" id="TIGR02210">
    <property type="entry name" value="rodA_shape"/>
    <property type="match status" value="1"/>
</dbReference>
<dbReference type="Pfam" id="PF01098">
    <property type="entry name" value="FTSW_RODA_SPOVE"/>
    <property type="match status" value="1"/>
</dbReference>
<dbReference type="GO" id="GO:0008360">
    <property type="term" value="P:regulation of cell shape"/>
    <property type="evidence" value="ECO:0007669"/>
    <property type="project" value="UniProtKB-KW"/>
</dbReference>
<reference evidence="12 14" key="1">
    <citation type="submission" date="2014-05" db="EMBL/GenBank/DDBJ databases">
        <title>Novel Listeriaceae from food processing environments.</title>
        <authorList>
            <person name="den Bakker H.C."/>
        </authorList>
    </citation>
    <scope>NUCLEOTIDE SEQUENCE [LARGE SCALE GENOMIC DNA]</scope>
    <source>
        <strain evidence="12 14">FSL A5-0281</strain>
    </source>
</reference>
<evidence type="ECO:0000256" key="11">
    <source>
        <dbReference type="SAM" id="Phobius"/>
    </source>
</evidence>
<sequence>MNSRNKISARIDYGIVLSLMLLCLISMISIYSAQLTNEQYTANFVVKQAVWFVVSGFAIFVIMQLDYERLTKWAYYFYGLGLLMLVFVLFFGKVVNGARSWIIIPFLGNLQPSEVVKVILIVVLAKVIWDHNRKFRTHTVKYDFWLLVKMGMFTLVPIGLIMLQPDLGTGLVFIAIMSGMILVSGITWKLIVPIYGSIVAIGGSLLYLVLYHESWLVKLGFKSYQFERIHTWINPESDPQGGGYQVLRAMTAIGSGQISGNGAGYNAIAIPENHNDFIFTVIGGDFGFVGASILLAIYFLLIYQIIRVALDVGIPFYSYICTGVVMMIMFHVLENVGMNIGLLPITGIPLPFISYGGSALLGNMMAIGLVLGIRYNYQKSMFTVKEEKLAE</sequence>
<evidence type="ECO:0000313" key="12">
    <source>
        <dbReference type="EMBL" id="KGL39928.1"/>
    </source>
</evidence>
<feature type="transmembrane region" description="Helical" evidence="11">
    <location>
        <begin position="353"/>
        <end position="373"/>
    </location>
</feature>
<dbReference type="PROSITE" id="PS00428">
    <property type="entry name" value="FTSW_RODA_SPOVE"/>
    <property type="match status" value="1"/>
</dbReference>
<dbReference type="EMBL" id="JNFA01000025">
    <property type="protein sequence ID" value="KGL39928.1"/>
    <property type="molecule type" value="Genomic_DNA"/>
</dbReference>
<dbReference type="GO" id="GO:0009252">
    <property type="term" value="P:peptidoglycan biosynthetic process"/>
    <property type="evidence" value="ECO:0007669"/>
    <property type="project" value="UniProtKB-KW"/>
</dbReference>
<feature type="transmembrane region" description="Helical" evidence="11">
    <location>
        <begin position="277"/>
        <end position="302"/>
    </location>
</feature>
<keyword evidence="9 11" id="KW-0472">Membrane</keyword>
<evidence type="ECO:0000313" key="15">
    <source>
        <dbReference type="Proteomes" id="UP000586951"/>
    </source>
</evidence>
<evidence type="ECO:0000313" key="13">
    <source>
        <dbReference type="EMBL" id="MBC1565843.1"/>
    </source>
</evidence>
<keyword evidence="5 11" id="KW-0812">Transmembrane</keyword>
<comment type="subcellular location">
    <subcellularLocation>
        <location evidence="1">Membrane</location>
        <topology evidence="1">Multi-pass membrane protein</topology>
    </subcellularLocation>
</comment>
<keyword evidence="2" id="KW-1003">Cell membrane</keyword>
<proteinExistence type="predicted"/>
<dbReference type="OrthoDB" id="9768187at2"/>
<dbReference type="InterPro" id="IPR001182">
    <property type="entry name" value="FtsW/RodA"/>
</dbReference>
<evidence type="ECO:0000256" key="5">
    <source>
        <dbReference type="ARBA" id="ARBA00022692"/>
    </source>
</evidence>
<dbReference type="GO" id="GO:0016757">
    <property type="term" value="F:glycosyltransferase activity"/>
    <property type="evidence" value="ECO:0007669"/>
    <property type="project" value="UniProtKB-KW"/>
</dbReference>
<dbReference type="RefSeq" id="WP_036087192.1">
    <property type="nucleotide sequence ID" value="NZ_CBCSHQ010000013.1"/>
</dbReference>
<feature type="transmembrane region" description="Helical" evidence="11">
    <location>
        <begin position="169"/>
        <end position="187"/>
    </location>
</feature>
<evidence type="ECO:0000256" key="4">
    <source>
        <dbReference type="ARBA" id="ARBA00022679"/>
    </source>
</evidence>
<keyword evidence="3" id="KW-0328">Glycosyltransferase</keyword>
<evidence type="ECO:0000256" key="2">
    <source>
        <dbReference type="ARBA" id="ARBA00022475"/>
    </source>
</evidence>
<evidence type="ECO:0000256" key="1">
    <source>
        <dbReference type="ARBA" id="ARBA00004141"/>
    </source>
</evidence>
<feature type="transmembrane region" description="Helical" evidence="11">
    <location>
        <begin position="144"/>
        <end position="163"/>
    </location>
</feature>
<evidence type="ECO:0000256" key="7">
    <source>
        <dbReference type="ARBA" id="ARBA00022984"/>
    </source>
</evidence>
<dbReference type="Proteomes" id="UP000586951">
    <property type="component" value="Unassembled WGS sequence"/>
</dbReference>
<evidence type="ECO:0000256" key="10">
    <source>
        <dbReference type="ARBA" id="ARBA00023316"/>
    </source>
</evidence>
<gene>
    <name evidence="13" type="primary">rodA</name>
    <name evidence="12" type="ORF">EP57_12780</name>
    <name evidence="13" type="ORF">HB907_10520</name>
</gene>